<keyword evidence="8" id="KW-0449">Lipoprotein</keyword>
<name>A0A2K3E735_CHLRE</name>
<organism evidence="12 13">
    <name type="scientific">Chlamydomonas reinhardtii</name>
    <name type="common">Chlamydomonas smithii</name>
    <dbReference type="NCBI Taxonomy" id="3055"/>
    <lineage>
        <taxon>Eukaryota</taxon>
        <taxon>Viridiplantae</taxon>
        <taxon>Chlorophyta</taxon>
        <taxon>core chlorophytes</taxon>
        <taxon>Chlorophyceae</taxon>
        <taxon>CS clade</taxon>
        <taxon>Chlamydomonadales</taxon>
        <taxon>Chlamydomonadaceae</taxon>
        <taxon>Chlamydomonas</taxon>
    </lineage>
</organism>
<dbReference type="GO" id="GO:0006612">
    <property type="term" value="P:protein targeting to membrane"/>
    <property type="evidence" value="ECO:0000318"/>
    <property type="project" value="GO_Central"/>
</dbReference>
<dbReference type="EMBL" id="CM008962">
    <property type="protein sequence ID" value="PNW88573.1"/>
    <property type="molecule type" value="Genomic_DNA"/>
</dbReference>
<dbReference type="GO" id="GO:0005794">
    <property type="term" value="C:Golgi apparatus"/>
    <property type="evidence" value="ECO:0000318"/>
    <property type="project" value="GO_Central"/>
</dbReference>
<accession>A0A2K3E735</accession>
<dbReference type="AlphaFoldDB" id="A0A2K3E735"/>
<comment type="similarity">
    <text evidence="2 10">Belongs to the DHHC palmitoyltransferase family.</text>
</comment>
<gene>
    <name evidence="12" type="ORF">CHLRE_01g035200v5</name>
</gene>
<evidence type="ECO:0000256" key="5">
    <source>
        <dbReference type="ARBA" id="ARBA00022989"/>
    </source>
</evidence>
<dbReference type="KEGG" id="cre:CHLRE_01g035200v5"/>
<dbReference type="Gramene" id="PNW88573">
    <property type="protein sequence ID" value="PNW88573"/>
    <property type="gene ID" value="CHLRE_01g035200v5"/>
</dbReference>
<dbReference type="Proteomes" id="UP000006906">
    <property type="component" value="Chromosome 1"/>
</dbReference>
<dbReference type="InterPro" id="IPR001594">
    <property type="entry name" value="Palmitoyltrfase_DHHC"/>
</dbReference>
<keyword evidence="9 10" id="KW-0012">Acyltransferase</keyword>
<keyword evidence="3 10" id="KW-0808">Transferase</keyword>
<keyword evidence="6 10" id="KW-0472">Membrane</keyword>
<reference evidence="12 13" key="1">
    <citation type="journal article" date="2007" name="Science">
        <title>The Chlamydomonas genome reveals the evolution of key animal and plant functions.</title>
        <authorList>
            <person name="Merchant S.S."/>
            <person name="Prochnik S.E."/>
            <person name="Vallon O."/>
            <person name="Harris E.H."/>
            <person name="Karpowicz S.J."/>
            <person name="Witman G.B."/>
            <person name="Terry A."/>
            <person name="Salamov A."/>
            <person name="Fritz-Laylin L.K."/>
            <person name="Marechal-Drouard L."/>
            <person name="Marshall W.F."/>
            <person name="Qu L.H."/>
            <person name="Nelson D.R."/>
            <person name="Sanderfoot A.A."/>
            <person name="Spalding M.H."/>
            <person name="Kapitonov V.V."/>
            <person name="Ren Q."/>
            <person name="Ferris P."/>
            <person name="Lindquist E."/>
            <person name="Shapiro H."/>
            <person name="Lucas S.M."/>
            <person name="Grimwood J."/>
            <person name="Schmutz J."/>
            <person name="Cardol P."/>
            <person name="Cerutti H."/>
            <person name="Chanfreau G."/>
            <person name="Chen C.L."/>
            <person name="Cognat V."/>
            <person name="Croft M.T."/>
            <person name="Dent R."/>
            <person name="Dutcher S."/>
            <person name="Fernandez E."/>
            <person name="Fukuzawa H."/>
            <person name="Gonzalez-Ballester D."/>
            <person name="Gonzalez-Halphen D."/>
            <person name="Hallmann A."/>
            <person name="Hanikenne M."/>
            <person name="Hippler M."/>
            <person name="Inwood W."/>
            <person name="Jabbari K."/>
            <person name="Kalanon M."/>
            <person name="Kuras R."/>
            <person name="Lefebvre P.A."/>
            <person name="Lemaire S.D."/>
            <person name="Lobanov A.V."/>
            <person name="Lohr M."/>
            <person name="Manuell A."/>
            <person name="Meier I."/>
            <person name="Mets L."/>
            <person name="Mittag M."/>
            <person name="Mittelmeier T."/>
            <person name="Moroney J.V."/>
            <person name="Moseley J."/>
            <person name="Napoli C."/>
            <person name="Nedelcu A.M."/>
            <person name="Niyogi K."/>
            <person name="Novoselov S.V."/>
            <person name="Paulsen I.T."/>
            <person name="Pazour G."/>
            <person name="Purton S."/>
            <person name="Ral J.P."/>
            <person name="Riano-Pachon D.M."/>
            <person name="Riekhof W."/>
            <person name="Rymarquis L."/>
            <person name="Schroda M."/>
            <person name="Stern D."/>
            <person name="Umen J."/>
            <person name="Willows R."/>
            <person name="Wilson N."/>
            <person name="Zimmer S.L."/>
            <person name="Allmer J."/>
            <person name="Balk J."/>
            <person name="Bisova K."/>
            <person name="Chen C.J."/>
            <person name="Elias M."/>
            <person name="Gendler K."/>
            <person name="Hauser C."/>
            <person name="Lamb M.R."/>
            <person name="Ledford H."/>
            <person name="Long J.C."/>
            <person name="Minagawa J."/>
            <person name="Page M.D."/>
            <person name="Pan J."/>
            <person name="Pootakham W."/>
            <person name="Roje S."/>
            <person name="Rose A."/>
            <person name="Stahlberg E."/>
            <person name="Terauchi A.M."/>
            <person name="Yang P."/>
            <person name="Ball S."/>
            <person name="Bowler C."/>
            <person name="Dieckmann C.L."/>
            <person name="Gladyshev V.N."/>
            <person name="Green P."/>
            <person name="Jorgensen R."/>
            <person name="Mayfield S."/>
            <person name="Mueller-Roeber B."/>
            <person name="Rajamani S."/>
            <person name="Sayre R.T."/>
            <person name="Brokstein P."/>
            <person name="Dubchak I."/>
            <person name="Goodstein D."/>
            <person name="Hornick L."/>
            <person name="Huang Y.W."/>
            <person name="Jhaveri J."/>
            <person name="Luo Y."/>
            <person name="Martinez D."/>
            <person name="Ngau W.C."/>
            <person name="Otillar B."/>
            <person name="Poliakov A."/>
            <person name="Porter A."/>
            <person name="Szajkowski L."/>
            <person name="Werner G."/>
            <person name="Zhou K."/>
            <person name="Grigoriev I.V."/>
            <person name="Rokhsar D.S."/>
            <person name="Grossman A.R."/>
        </authorList>
    </citation>
    <scope>NUCLEOTIDE SEQUENCE [LARGE SCALE GENOMIC DNA]</scope>
    <source>
        <strain evidence="13">CC-503</strain>
    </source>
</reference>
<keyword evidence="13" id="KW-1185">Reference proteome</keyword>
<dbReference type="RefSeq" id="XP_042928623.1">
    <property type="nucleotide sequence ID" value="XM_043058709.1"/>
</dbReference>
<keyword evidence="4 10" id="KW-0812">Transmembrane</keyword>
<evidence type="ECO:0000256" key="1">
    <source>
        <dbReference type="ARBA" id="ARBA00004127"/>
    </source>
</evidence>
<feature type="transmembrane region" description="Helical" evidence="10">
    <location>
        <begin position="21"/>
        <end position="39"/>
    </location>
</feature>
<dbReference type="InParanoid" id="A0A2K3E735"/>
<feature type="transmembrane region" description="Helical" evidence="10">
    <location>
        <begin position="51"/>
        <end position="70"/>
    </location>
</feature>
<dbReference type="EC" id="2.3.1.225" evidence="10"/>
<dbReference type="GO" id="GO:0005783">
    <property type="term" value="C:endoplasmic reticulum"/>
    <property type="evidence" value="ECO:0000318"/>
    <property type="project" value="GO_Central"/>
</dbReference>
<dbReference type="GeneID" id="5715455"/>
<dbReference type="PROSITE" id="PS50216">
    <property type="entry name" value="DHHC"/>
    <property type="match status" value="1"/>
</dbReference>
<dbReference type="GO" id="GO:0019706">
    <property type="term" value="F:protein-cysteine S-palmitoyltransferase activity"/>
    <property type="evidence" value="ECO:0000318"/>
    <property type="project" value="GO_Central"/>
</dbReference>
<dbReference type="STRING" id="3055.A0A2K3E735"/>
<proteinExistence type="inferred from homology"/>
<keyword evidence="5 10" id="KW-1133">Transmembrane helix</keyword>
<dbReference type="OrthoDB" id="9909019at2759"/>
<comment type="domain">
    <text evidence="10">The DHHC domain is required for palmitoyltransferase activity.</text>
</comment>
<dbReference type="Pfam" id="PF01529">
    <property type="entry name" value="DHHC"/>
    <property type="match status" value="1"/>
</dbReference>
<evidence type="ECO:0000256" key="4">
    <source>
        <dbReference type="ARBA" id="ARBA00022692"/>
    </source>
</evidence>
<keyword evidence="7" id="KW-0564">Palmitate</keyword>
<evidence type="ECO:0000256" key="3">
    <source>
        <dbReference type="ARBA" id="ARBA00022679"/>
    </source>
</evidence>
<evidence type="ECO:0000256" key="7">
    <source>
        <dbReference type="ARBA" id="ARBA00023139"/>
    </source>
</evidence>
<evidence type="ECO:0000256" key="10">
    <source>
        <dbReference type="RuleBase" id="RU079119"/>
    </source>
</evidence>
<comment type="catalytic activity">
    <reaction evidence="10">
        <text>L-cysteinyl-[protein] + hexadecanoyl-CoA = S-hexadecanoyl-L-cysteinyl-[protein] + CoA</text>
        <dbReference type="Rhea" id="RHEA:36683"/>
        <dbReference type="Rhea" id="RHEA-COMP:10131"/>
        <dbReference type="Rhea" id="RHEA-COMP:11032"/>
        <dbReference type="ChEBI" id="CHEBI:29950"/>
        <dbReference type="ChEBI" id="CHEBI:57287"/>
        <dbReference type="ChEBI" id="CHEBI:57379"/>
        <dbReference type="ChEBI" id="CHEBI:74151"/>
        <dbReference type="EC" id="2.3.1.225"/>
    </reaction>
</comment>
<feature type="domain" description="Palmitoyltransferase DHHC" evidence="11">
    <location>
        <begin position="219"/>
        <end position="316"/>
    </location>
</feature>
<dbReference type="ExpressionAtlas" id="A0A2K3E735">
    <property type="expression patterns" value="differential"/>
</dbReference>
<protein>
    <recommendedName>
        <fullName evidence="10">S-acyltransferase</fullName>
        <ecNumber evidence="10">2.3.1.225</ecNumber>
    </recommendedName>
    <alternativeName>
        <fullName evidence="10">Palmitoyltransferase</fullName>
    </alternativeName>
</protein>
<evidence type="ECO:0000256" key="9">
    <source>
        <dbReference type="ARBA" id="ARBA00023315"/>
    </source>
</evidence>
<dbReference type="PANTHER" id="PTHR22883:SF301">
    <property type="entry name" value="PALMITOYLTRANSFERASE ZDHHC12"/>
    <property type="match status" value="1"/>
</dbReference>
<evidence type="ECO:0000313" key="13">
    <source>
        <dbReference type="Proteomes" id="UP000006906"/>
    </source>
</evidence>
<dbReference type="PANTHER" id="PTHR22883">
    <property type="entry name" value="ZINC FINGER DHHC DOMAIN CONTAINING PROTEIN"/>
    <property type="match status" value="1"/>
</dbReference>
<evidence type="ECO:0000256" key="2">
    <source>
        <dbReference type="ARBA" id="ARBA00008574"/>
    </source>
</evidence>
<evidence type="ECO:0000256" key="8">
    <source>
        <dbReference type="ARBA" id="ARBA00023288"/>
    </source>
</evidence>
<sequence>MGPARPARPRGRSWDELAAPAVWWLLHALGLWACLTLPTDLRLGTQSQLSAQHWLVAVVLGLNVVLFYTVRRSDPGYLLPQPQLLACEAAPLLAAKAARAAAAAATPNAVAAAGSLLDSKAVTDKVHGATVCLAASADATELGATAGAAGGDKSGKGSSSSIVAGGGRGAGRYSGRYGSGSSSGNSSSAPCSQCGAVRSLEREGDEVDELGCGRNVVVVHCRYCDRCVLGFDHHCWWLGVCVGARNHNHFTRYAASQALVCGLGAHYALTACGRGGPGGHTWAYVALLLLGGTLILLCCLVATHTFLVITGQSGRQALRRVRSAGLWGGSGAGGGAGVAGSLLGGAVVSDVAVRAAGGGRGRAGPGMSIGQALLRGGEGDDGLSLGLMLQNGVWLCCGVRPGWLVRSGGVQRAGRLLFRLVNNDVYSCC</sequence>
<dbReference type="InterPro" id="IPR039859">
    <property type="entry name" value="PFA4/ZDH16/20/ERF2-like"/>
</dbReference>
<evidence type="ECO:0000256" key="6">
    <source>
        <dbReference type="ARBA" id="ARBA00023136"/>
    </source>
</evidence>
<evidence type="ECO:0000313" key="12">
    <source>
        <dbReference type="EMBL" id="PNW88573.1"/>
    </source>
</evidence>
<comment type="subcellular location">
    <subcellularLocation>
        <location evidence="1">Endomembrane system</location>
        <topology evidence="1">Multi-pass membrane protein</topology>
    </subcellularLocation>
</comment>
<evidence type="ECO:0000259" key="11">
    <source>
        <dbReference type="Pfam" id="PF01529"/>
    </source>
</evidence>
<feature type="transmembrane region" description="Helical" evidence="10">
    <location>
        <begin position="282"/>
        <end position="310"/>
    </location>
</feature>